<dbReference type="InterPro" id="IPR012354">
    <property type="entry name" value="Esterase_lipase"/>
</dbReference>
<evidence type="ECO:0000313" key="4">
    <source>
        <dbReference type="EMBL" id="SFF95993.1"/>
    </source>
</evidence>
<feature type="active site" description="Charge relay system" evidence="1">
    <location>
        <position position="225"/>
    </location>
</feature>
<dbReference type="OrthoDB" id="9800213at2"/>
<dbReference type="GO" id="GO:0052689">
    <property type="term" value="F:carboxylic ester hydrolase activity"/>
    <property type="evidence" value="ECO:0007669"/>
    <property type="project" value="InterPro"/>
</dbReference>
<dbReference type="PANTHER" id="PTHR11614">
    <property type="entry name" value="PHOSPHOLIPASE-RELATED"/>
    <property type="match status" value="1"/>
</dbReference>
<accession>A0A1I2MX30</accession>
<dbReference type="PIRSF" id="PIRSF017388">
    <property type="entry name" value="Esterase_lipase"/>
    <property type="match status" value="1"/>
</dbReference>
<dbReference type="AlphaFoldDB" id="A0A1I2MX30"/>
<keyword evidence="5" id="KW-1185">Reference proteome</keyword>
<feature type="active site" description="Nucleophile" evidence="1">
    <location>
        <position position="96"/>
    </location>
</feature>
<name>A0A1I2MX30_9BACL</name>
<organism evidence="4 5">
    <name type="scientific">Planifilum fulgidum</name>
    <dbReference type="NCBI Taxonomy" id="201973"/>
    <lineage>
        <taxon>Bacteria</taxon>
        <taxon>Bacillati</taxon>
        <taxon>Bacillota</taxon>
        <taxon>Bacilli</taxon>
        <taxon>Bacillales</taxon>
        <taxon>Thermoactinomycetaceae</taxon>
        <taxon>Planifilum</taxon>
    </lineage>
</organism>
<sequence length="256" mass="29693">MKIVRRSPEPFFYPGGEVGLLLVHGFTGTPAELRPMGDFFRKQGLSVHAPLLRGHGTCPEELARTTWKDWRESVLQAHDRLRREAGVRRLFAAGLSMGGLLVLDLARHRPLDGVISMCAPIWLKDRRAVFAPLVRFFRPYLPRRERKEAHIEEHLVSYDRLPLASVGHLLRLIRHVRRRLPEITVPALVIQSERDETVEPSSARYILKHLGSEDKEFRSYANSSHIITLDRERDRLFADVETFIRRVTREKSREEK</sequence>
<dbReference type="SUPFAM" id="SSF53474">
    <property type="entry name" value="alpha/beta-Hydrolases"/>
    <property type="match status" value="1"/>
</dbReference>
<dbReference type="Gene3D" id="3.40.50.1820">
    <property type="entry name" value="alpha/beta hydrolase"/>
    <property type="match status" value="1"/>
</dbReference>
<gene>
    <name evidence="4" type="ORF">SAMN04488025_11027</name>
</gene>
<dbReference type="STRING" id="201973.SAMN04488025_11027"/>
<protein>
    <submittedName>
        <fullName evidence="4">Carboxylesterase</fullName>
    </submittedName>
</protein>
<evidence type="ECO:0000313" key="5">
    <source>
        <dbReference type="Proteomes" id="UP000198661"/>
    </source>
</evidence>
<evidence type="ECO:0000256" key="2">
    <source>
        <dbReference type="PIRSR" id="PIRSR017388-2"/>
    </source>
</evidence>
<feature type="active site" description="Charge relay system" evidence="1">
    <location>
        <position position="195"/>
    </location>
</feature>
<dbReference type="InterPro" id="IPR051044">
    <property type="entry name" value="MAG_DAG_Lipase"/>
</dbReference>
<feature type="binding site" evidence="2">
    <location>
        <position position="97"/>
    </location>
    <ligand>
        <name>substrate</name>
    </ligand>
</feature>
<dbReference type="InterPro" id="IPR029058">
    <property type="entry name" value="AB_hydrolase_fold"/>
</dbReference>
<dbReference type="InterPro" id="IPR022742">
    <property type="entry name" value="Hydrolase_4"/>
</dbReference>
<feature type="binding site" evidence="2">
    <location>
        <position position="26"/>
    </location>
    <ligand>
        <name>substrate</name>
    </ligand>
</feature>
<feature type="domain" description="Serine aminopeptidase S33" evidence="3">
    <location>
        <begin position="20"/>
        <end position="231"/>
    </location>
</feature>
<evidence type="ECO:0000259" key="3">
    <source>
        <dbReference type="Pfam" id="PF12146"/>
    </source>
</evidence>
<reference evidence="5" key="1">
    <citation type="submission" date="2016-10" db="EMBL/GenBank/DDBJ databases">
        <authorList>
            <person name="Varghese N."/>
            <person name="Submissions S."/>
        </authorList>
    </citation>
    <scope>NUCLEOTIDE SEQUENCE [LARGE SCALE GENOMIC DNA]</scope>
    <source>
        <strain evidence="5">DSM 44945</strain>
    </source>
</reference>
<dbReference type="Pfam" id="PF12146">
    <property type="entry name" value="Hydrolase_4"/>
    <property type="match status" value="1"/>
</dbReference>
<evidence type="ECO:0000256" key="1">
    <source>
        <dbReference type="PIRSR" id="PIRSR017388-1"/>
    </source>
</evidence>
<dbReference type="EMBL" id="FOOK01000010">
    <property type="protein sequence ID" value="SFF95993.1"/>
    <property type="molecule type" value="Genomic_DNA"/>
</dbReference>
<dbReference type="RefSeq" id="WP_092037490.1">
    <property type="nucleotide sequence ID" value="NZ_FOOK01000010.1"/>
</dbReference>
<proteinExistence type="predicted"/>
<dbReference type="Proteomes" id="UP000198661">
    <property type="component" value="Unassembled WGS sequence"/>
</dbReference>